<gene>
    <name evidence="4" type="ORF">KCU76_g7628</name>
</gene>
<dbReference type="Gene3D" id="3.30.160.60">
    <property type="entry name" value="Classic Zinc Finger"/>
    <property type="match status" value="1"/>
</dbReference>
<feature type="domain" description="C2H2-type" evidence="3">
    <location>
        <begin position="139"/>
        <end position="167"/>
    </location>
</feature>
<evidence type="ECO:0000256" key="2">
    <source>
        <dbReference type="SAM" id="MobiDB-lite"/>
    </source>
</evidence>
<keyword evidence="1" id="KW-0479">Metal-binding</keyword>
<keyword evidence="1" id="KW-0863">Zinc-finger</keyword>
<dbReference type="PROSITE" id="PS00028">
    <property type="entry name" value="ZINC_FINGER_C2H2_1"/>
    <property type="match status" value="1"/>
</dbReference>
<feature type="non-terminal residue" evidence="4">
    <location>
        <position position="180"/>
    </location>
</feature>
<evidence type="ECO:0000313" key="4">
    <source>
        <dbReference type="EMBL" id="KAG9691186.1"/>
    </source>
</evidence>
<feature type="region of interest" description="Disordered" evidence="2">
    <location>
        <begin position="1"/>
        <end position="27"/>
    </location>
</feature>
<proteinExistence type="predicted"/>
<dbReference type="PROSITE" id="PS50157">
    <property type="entry name" value="ZINC_FINGER_C2H2_2"/>
    <property type="match status" value="1"/>
</dbReference>
<feature type="region of interest" description="Disordered" evidence="2">
    <location>
        <begin position="84"/>
        <end position="138"/>
    </location>
</feature>
<organism evidence="4 5">
    <name type="scientific">Aureobasidium melanogenum</name>
    <name type="common">Aureobasidium pullulans var. melanogenum</name>
    <dbReference type="NCBI Taxonomy" id="46634"/>
    <lineage>
        <taxon>Eukaryota</taxon>
        <taxon>Fungi</taxon>
        <taxon>Dikarya</taxon>
        <taxon>Ascomycota</taxon>
        <taxon>Pezizomycotina</taxon>
        <taxon>Dothideomycetes</taxon>
        <taxon>Dothideomycetidae</taxon>
        <taxon>Dothideales</taxon>
        <taxon>Saccotheciaceae</taxon>
        <taxon>Aureobasidium</taxon>
    </lineage>
</organism>
<dbReference type="SMART" id="SM00355">
    <property type="entry name" value="ZnF_C2H2"/>
    <property type="match status" value="1"/>
</dbReference>
<dbReference type="AlphaFoldDB" id="A0A9P8J6Y3"/>
<evidence type="ECO:0000313" key="5">
    <source>
        <dbReference type="Proteomes" id="UP000779574"/>
    </source>
</evidence>
<dbReference type="OrthoDB" id="3921286at2759"/>
<reference evidence="4" key="2">
    <citation type="submission" date="2021-08" db="EMBL/GenBank/DDBJ databases">
        <authorList>
            <person name="Gostincar C."/>
            <person name="Sun X."/>
            <person name="Song Z."/>
            <person name="Gunde-Cimerman N."/>
        </authorList>
    </citation>
    <scope>NUCLEOTIDE SEQUENCE</scope>
    <source>
        <strain evidence="4">EXF-9911</strain>
    </source>
</reference>
<feature type="compositionally biased region" description="Polar residues" evidence="2">
    <location>
        <begin position="1"/>
        <end position="15"/>
    </location>
</feature>
<dbReference type="Proteomes" id="UP000779574">
    <property type="component" value="Unassembled WGS sequence"/>
</dbReference>
<reference evidence="4" key="1">
    <citation type="journal article" date="2021" name="J Fungi (Basel)">
        <title>Virulence traits and population genomics of the black yeast Aureobasidium melanogenum.</title>
        <authorList>
            <person name="Cernosa A."/>
            <person name="Sun X."/>
            <person name="Gostincar C."/>
            <person name="Fang C."/>
            <person name="Gunde-Cimerman N."/>
            <person name="Song Z."/>
        </authorList>
    </citation>
    <scope>NUCLEOTIDE SEQUENCE</scope>
    <source>
        <strain evidence="4">EXF-9911</strain>
    </source>
</reference>
<protein>
    <recommendedName>
        <fullName evidence="3">C2H2-type domain-containing protein</fullName>
    </recommendedName>
</protein>
<dbReference type="GO" id="GO:0008270">
    <property type="term" value="F:zinc ion binding"/>
    <property type="evidence" value="ECO:0007669"/>
    <property type="project" value="UniProtKB-KW"/>
</dbReference>
<evidence type="ECO:0000259" key="3">
    <source>
        <dbReference type="PROSITE" id="PS50157"/>
    </source>
</evidence>
<comment type="caution">
    <text evidence="4">The sequence shown here is derived from an EMBL/GenBank/DDBJ whole genome shotgun (WGS) entry which is preliminary data.</text>
</comment>
<dbReference type="InterPro" id="IPR013087">
    <property type="entry name" value="Znf_C2H2_type"/>
</dbReference>
<accession>A0A9P8J6Y3</accession>
<evidence type="ECO:0000256" key="1">
    <source>
        <dbReference type="PROSITE-ProRule" id="PRU00042"/>
    </source>
</evidence>
<dbReference type="EMBL" id="JAHFXF010000278">
    <property type="protein sequence ID" value="KAG9691186.1"/>
    <property type="molecule type" value="Genomic_DNA"/>
</dbReference>
<sequence>MSQQSTSSNQPSKTDVSPEVDEEESASLLSAYVATPAPGPVMGTFDGQPIELTEENIAYMSDVAAQAGLGLTVKGRRKQHYMTFAPPEDGSNVVYIADTPPDTPPRELSPTVDLSPTKPPTTPAQVPGPSGSGISKRSHKCTYCRSTFSTAARLATHIQTVHATKLATAAESVTDQAAQN</sequence>
<name>A0A9P8J6Y3_AURME</name>
<keyword evidence="1" id="KW-0862">Zinc</keyword>